<dbReference type="PROSITE" id="PS51332">
    <property type="entry name" value="B12_BINDING"/>
    <property type="match status" value="1"/>
</dbReference>
<gene>
    <name evidence="10" type="ORF">LCGC14_0545700</name>
</gene>
<keyword evidence="2" id="KW-0489">Methyltransferase</keyword>
<organism evidence="10">
    <name type="scientific">marine sediment metagenome</name>
    <dbReference type="NCBI Taxonomy" id="412755"/>
    <lineage>
        <taxon>unclassified sequences</taxon>
        <taxon>metagenomes</taxon>
        <taxon>ecological metagenomes</taxon>
    </lineage>
</organism>
<dbReference type="SFLD" id="SFLDS00029">
    <property type="entry name" value="Radical_SAM"/>
    <property type="match status" value="1"/>
</dbReference>
<dbReference type="Pfam" id="PF02310">
    <property type="entry name" value="B12-binding"/>
    <property type="match status" value="1"/>
</dbReference>
<dbReference type="InterPro" id="IPR051198">
    <property type="entry name" value="BchE-like"/>
</dbReference>
<keyword evidence="6" id="KW-0408">Iron</keyword>
<accession>A0A0F9RRH2</accession>
<dbReference type="InterPro" id="IPR006158">
    <property type="entry name" value="Cobalamin-bd"/>
</dbReference>
<dbReference type="GO" id="GO:0031419">
    <property type="term" value="F:cobalamin binding"/>
    <property type="evidence" value="ECO:0007669"/>
    <property type="project" value="InterPro"/>
</dbReference>
<dbReference type="InterPro" id="IPR007197">
    <property type="entry name" value="rSAM"/>
</dbReference>
<feature type="domain" description="B12-binding" evidence="8">
    <location>
        <begin position="1"/>
        <end position="148"/>
    </location>
</feature>
<evidence type="ECO:0000256" key="2">
    <source>
        <dbReference type="ARBA" id="ARBA00022603"/>
    </source>
</evidence>
<proteinExistence type="predicted"/>
<keyword evidence="4" id="KW-0949">S-adenosyl-L-methionine</keyword>
<dbReference type="InterPro" id="IPR023404">
    <property type="entry name" value="rSAM_horseshoe"/>
</dbReference>
<dbReference type="GO" id="GO:0005829">
    <property type="term" value="C:cytosol"/>
    <property type="evidence" value="ECO:0007669"/>
    <property type="project" value="TreeGrafter"/>
</dbReference>
<comment type="caution">
    <text evidence="10">The sequence shown here is derived from an EMBL/GenBank/DDBJ whole genome shotgun (WGS) entry which is preliminary data.</text>
</comment>
<evidence type="ECO:0000256" key="1">
    <source>
        <dbReference type="ARBA" id="ARBA00001966"/>
    </source>
</evidence>
<protein>
    <submittedName>
        <fullName evidence="10">Uncharacterized protein</fullName>
    </submittedName>
</protein>
<dbReference type="PANTHER" id="PTHR43409">
    <property type="entry name" value="ANAEROBIC MAGNESIUM-PROTOPORPHYRIN IX MONOMETHYL ESTER CYCLASE-RELATED"/>
    <property type="match status" value="1"/>
</dbReference>
<dbReference type="SFLD" id="SFLDG01082">
    <property type="entry name" value="B12-binding_domain_containing"/>
    <property type="match status" value="1"/>
</dbReference>
<sequence>MSKILFINPPIREWAQPNNPPLGLLYMASYLEAHGHKVDICDLNALRVQSPDTVSWIDAHLVKGYDYVGLSGLISTASKQKEILAHVAQRKMLWKHDFKVVLGGGLATATYDFAIRNYGEYLDYIIVDEGETPMLQLANGDNPDVISNLIYKDEQIWKKHRNRTLIDNLDDLPYPDYDKVPVDTYLANPIWGRDTGNSSSINFDMKRSLNMVISRGCPYKCNFCLGQFKTDKCSYRIRSVDNVINEIQELYDRYNLDFIGFIDDNTSFKRAWIMEFCEQMMSTGLRKKVHWGGSARVDRLDLEMLQAMRLAGCEFLGIGLESASPYILKMMNKAKDPEGYIDKAKDVIAWVKQSNIVCNCTAMVGYYGETWSTLRETAQFMKDQDILNNLFFSAPYPSTDLFEKVKHKIIDKYGTIDNYIFDLADATEFRVNCTEEFTDEELIYARKCAIGGRPDLINRESFKKLNGEFKGATLDPLLSK</sequence>
<dbReference type="PANTHER" id="PTHR43409:SF7">
    <property type="entry name" value="BLL1977 PROTEIN"/>
    <property type="match status" value="1"/>
</dbReference>
<reference evidence="10" key="1">
    <citation type="journal article" date="2015" name="Nature">
        <title>Complex archaea that bridge the gap between prokaryotes and eukaryotes.</title>
        <authorList>
            <person name="Spang A."/>
            <person name="Saw J.H."/>
            <person name="Jorgensen S.L."/>
            <person name="Zaremba-Niedzwiedzka K."/>
            <person name="Martijn J."/>
            <person name="Lind A.E."/>
            <person name="van Eijk R."/>
            <person name="Schleper C."/>
            <person name="Guy L."/>
            <person name="Ettema T.J."/>
        </authorList>
    </citation>
    <scope>NUCLEOTIDE SEQUENCE</scope>
</reference>
<dbReference type="PROSITE" id="PS51918">
    <property type="entry name" value="RADICAL_SAM"/>
    <property type="match status" value="1"/>
</dbReference>
<dbReference type="CDD" id="cd01335">
    <property type="entry name" value="Radical_SAM"/>
    <property type="match status" value="1"/>
</dbReference>
<dbReference type="GO" id="GO:0051539">
    <property type="term" value="F:4 iron, 4 sulfur cluster binding"/>
    <property type="evidence" value="ECO:0007669"/>
    <property type="project" value="UniProtKB-KW"/>
</dbReference>
<dbReference type="Gene3D" id="3.40.50.280">
    <property type="entry name" value="Cobalamin-binding domain"/>
    <property type="match status" value="1"/>
</dbReference>
<dbReference type="SMART" id="SM00729">
    <property type="entry name" value="Elp3"/>
    <property type="match status" value="1"/>
</dbReference>
<dbReference type="InterPro" id="IPR058240">
    <property type="entry name" value="rSAM_sf"/>
</dbReference>
<evidence type="ECO:0000256" key="4">
    <source>
        <dbReference type="ARBA" id="ARBA00022691"/>
    </source>
</evidence>
<dbReference type="SUPFAM" id="SSF102114">
    <property type="entry name" value="Radical SAM enzymes"/>
    <property type="match status" value="1"/>
</dbReference>
<evidence type="ECO:0000256" key="7">
    <source>
        <dbReference type="ARBA" id="ARBA00023014"/>
    </source>
</evidence>
<dbReference type="InterPro" id="IPR006638">
    <property type="entry name" value="Elp3/MiaA/NifB-like_rSAM"/>
</dbReference>
<feature type="domain" description="Radical SAM core" evidence="9">
    <location>
        <begin position="203"/>
        <end position="434"/>
    </location>
</feature>
<dbReference type="SFLD" id="SFLDG01123">
    <property type="entry name" value="methyltransferase_(Class_B)"/>
    <property type="match status" value="1"/>
</dbReference>
<keyword evidence="5" id="KW-0479">Metal-binding</keyword>
<dbReference type="AlphaFoldDB" id="A0A0F9RRH2"/>
<dbReference type="GO" id="GO:0046872">
    <property type="term" value="F:metal ion binding"/>
    <property type="evidence" value="ECO:0007669"/>
    <property type="project" value="UniProtKB-KW"/>
</dbReference>
<dbReference type="GO" id="GO:0003824">
    <property type="term" value="F:catalytic activity"/>
    <property type="evidence" value="ECO:0007669"/>
    <property type="project" value="InterPro"/>
</dbReference>
<evidence type="ECO:0000256" key="6">
    <source>
        <dbReference type="ARBA" id="ARBA00023004"/>
    </source>
</evidence>
<evidence type="ECO:0000256" key="5">
    <source>
        <dbReference type="ARBA" id="ARBA00022723"/>
    </source>
</evidence>
<keyword evidence="7" id="KW-0411">Iron-sulfur</keyword>
<dbReference type="Gene3D" id="3.80.30.20">
    <property type="entry name" value="tm_1862 like domain"/>
    <property type="match status" value="1"/>
</dbReference>
<dbReference type="Pfam" id="PF04055">
    <property type="entry name" value="Radical_SAM"/>
    <property type="match status" value="1"/>
</dbReference>
<dbReference type="InterPro" id="IPR034466">
    <property type="entry name" value="Methyltransferase_Class_B"/>
</dbReference>
<evidence type="ECO:0000256" key="3">
    <source>
        <dbReference type="ARBA" id="ARBA00022679"/>
    </source>
</evidence>
<evidence type="ECO:0000259" key="8">
    <source>
        <dbReference type="PROSITE" id="PS51332"/>
    </source>
</evidence>
<name>A0A0F9RRH2_9ZZZZ</name>
<keyword evidence="3" id="KW-0808">Transferase</keyword>
<evidence type="ECO:0000313" key="10">
    <source>
        <dbReference type="EMBL" id="KKN59090.1"/>
    </source>
</evidence>
<dbReference type="EMBL" id="LAZR01000740">
    <property type="protein sequence ID" value="KKN59090.1"/>
    <property type="molecule type" value="Genomic_DNA"/>
</dbReference>
<comment type="cofactor">
    <cofactor evidence="1">
        <name>[4Fe-4S] cluster</name>
        <dbReference type="ChEBI" id="CHEBI:49883"/>
    </cofactor>
</comment>
<evidence type="ECO:0000259" key="9">
    <source>
        <dbReference type="PROSITE" id="PS51918"/>
    </source>
</evidence>